<dbReference type="Pfam" id="PF02427">
    <property type="entry name" value="PSI_PsaE"/>
    <property type="match status" value="1"/>
</dbReference>
<dbReference type="SUPFAM" id="SSF50090">
    <property type="entry name" value="Electron transport accessory proteins"/>
    <property type="match status" value="1"/>
</dbReference>
<keyword evidence="7" id="KW-0934">Plastid</keyword>
<dbReference type="PANTHER" id="PTHR34549:SF2">
    <property type="entry name" value="PHOTOSYSTEM I SUBUNIT IV"/>
    <property type="match status" value="1"/>
</dbReference>
<evidence type="ECO:0000256" key="4">
    <source>
        <dbReference type="ARBA" id="ARBA00022531"/>
    </source>
</evidence>
<reference evidence="7" key="1">
    <citation type="journal article" date="2019" name="Mol. Phylogenet. Evol.">
        <title>Morphological evolution and classification of the red algal order Ceramiales inferred using plastid phylogenomics.</title>
        <authorList>
            <person name="Diaz-Tapia P."/>
            <person name="Pasella M.M."/>
            <person name="Verbruggen H."/>
            <person name="Maggs C.A."/>
        </authorList>
    </citation>
    <scope>NUCLEOTIDE SEQUENCE</scope>
    <source>
        <strain evidence="7">PD2926</strain>
    </source>
</reference>
<dbReference type="InterPro" id="IPR008990">
    <property type="entry name" value="Elect_transpt_acc-like_dom_sf"/>
</dbReference>
<keyword evidence="4" id="KW-0602">Photosynthesis</keyword>
<dbReference type="InterPro" id="IPR003375">
    <property type="entry name" value="PSI_PsaE"/>
</dbReference>
<name>A0A4D6WLR4_9FLOR</name>
<dbReference type="GO" id="GO:0009538">
    <property type="term" value="C:photosystem I reaction center"/>
    <property type="evidence" value="ECO:0007669"/>
    <property type="project" value="InterPro"/>
</dbReference>
<accession>A0A4D6WLR4</accession>
<proteinExistence type="inferred from homology"/>
<keyword evidence="5" id="KW-0603">Photosystem I</keyword>
<evidence type="ECO:0000256" key="3">
    <source>
        <dbReference type="ARBA" id="ARBA00007501"/>
    </source>
</evidence>
<evidence type="ECO:0000256" key="1">
    <source>
        <dbReference type="ARBA" id="ARBA00001993"/>
    </source>
</evidence>
<evidence type="ECO:0000256" key="6">
    <source>
        <dbReference type="ARBA" id="ARBA00023136"/>
    </source>
</evidence>
<keyword evidence="6" id="KW-0472">Membrane</keyword>
<geneLocation type="plastid" evidence="7"/>
<gene>
    <name evidence="7" type="primary">psaE</name>
</gene>
<sequence>MLKKGNKVKILRKESYWYKDIGTIVKVDSSQKIKYPVLVRFTKNTYSGVISNSFAENELISVS</sequence>
<comment type="subcellular location">
    <subcellularLocation>
        <location evidence="2">Membrane</location>
        <topology evidence="2">Peripheral membrane protein</topology>
    </subcellularLocation>
</comment>
<organism evidence="7">
    <name type="scientific">Bornetia secundiflora</name>
    <dbReference type="NCBI Taxonomy" id="2575637"/>
    <lineage>
        <taxon>Eukaryota</taxon>
        <taxon>Rhodophyta</taxon>
        <taxon>Florideophyceae</taxon>
        <taxon>Rhodymeniophycidae</taxon>
        <taxon>Ceramiales</taxon>
        <taxon>Wrangeliaceae</taxon>
        <taxon>Bornetia</taxon>
    </lineage>
</organism>
<reference evidence="7" key="2">
    <citation type="submission" date="2019-04" db="EMBL/GenBank/DDBJ databases">
        <authorList>
            <person name="Pasella M."/>
        </authorList>
    </citation>
    <scope>NUCLEOTIDE SEQUENCE</scope>
    <source>
        <strain evidence="7">PD2926</strain>
    </source>
</reference>
<comment type="similarity">
    <text evidence="3">Belongs to the PsaE family.</text>
</comment>
<comment type="function">
    <text evidence="1">Stabilizes the interaction between PsaC and the PSI core, assists the docking of the ferredoxin to PSI and interacts with ferredoxin-NADP oxidoreductase.</text>
</comment>
<evidence type="ECO:0000256" key="2">
    <source>
        <dbReference type="ARBA" id="ARBA00004170"/>
    </source>
</evidence>
<evidence type="ECO:0000256" key="5">
    <source>
        <dbReference type="ARBA" id="ARBA00022836"/>
    </source>
</evidence>
<dbReference type="Gene3D" id="2.30.30.50">
    <property type="match status" value="1"/>
</dbReference>
<protein>
    <submittedName>
        <fullName evidence="7">Photosystem I reaction center subunit IV</fullName>
    </submittedName>
</protein>
<dbReference type="PANTHER" id="PTHR34549">
    <property type="entry name" value="PHOTOSYSTEM I REACTION CENTER SUBUNIT IV A, CHLOROPLASTIC-RELATED"/>
    <property type="match status" value="1"/>
</dbReference>
<dbReference type="AlphaFoldDB" id="A0A4D6WLR4"/>
<dbReference type="EMBL" id="MK814615">
    <property type="protein sequence ID" value="QCI04884.1"/>
    <property type="molecule type" value="Genomic_DNA"/>
</dbReference>
<dbReference type="GO" id="GO:0015979">
    <property type="term" value="P:photosynthesis"/>
    <property type="evidence" value="ECO:0007669"/>
    <property type="project" value="UniProtKB-KW"/>
</dbReference>
<evidence type="ECO:0000313" key="7">
    <source>
        <dbReference type="EMBL" id="QCI04884.1"/>
    </source>
</evidence>